<dbReference type="Pfam" id="PF13193">
    <property type="entry name" value="AMP-binding_C"/>
    <property type="match status" value="1"/>
</dbReference>
<dbReference type="GeneTree" id="ENSGT00940000164068"/>
<comment type="catalytic activity">
    <reaction evidence="15">
        <text>a very long-chain fatty acid + ATP + CoA = a very long-chain fatty acyl-CoA + AMP + diphosphate</text>
        <dbReference type="Rhea" id="RHEA:54536"/>
        <dbReference type="ChEBI" id="CHEBI:30616"/>
        <dbReference type="ChEBI" id="CHEBI:33019"/>
        <dbReference type="ChEBI" id="CHEBI:57287"/>
        <dbReference type="ChEBI" id="CHEBI:58950"/>
        <dbReference type="ChEBI" id="CHEBI:138261"/>
        <dbReference type="ChEBI" id="CHEBI:456215"/>
    </reaction>
    <physiologicalReaction direction="left-to-right" evidence="15">
        <dbReference type="Rhea" id="RHEA:54537"/>
    </physiologicalReaction>
</comment>
<evidence type="ECO:0000256" key="6">
    <source>
        <dbReference type="ARBA" id="ARBA00022692"/>
    </source>
</evidence>
<comment type="catalytic activity">
    <reaction evidence="13">
        <text>a long-chain fatty acid + ATP + CoA = a long-chain fatty acyl-CoA + AMP + diphosphate</text>
        <dbReference type="Rhea" id="RHEA:15421"/>
        <dbReference type="ChEBI" id="CHEBI:30616"/>
        <dbReference type="ChEBI" id="CHEBI:33019"/>
        <dbReference type="ChEBI" id="CHEBI:57287"/>
        <dbReference type="ChEBI" id="CHEBI:57560"/>
        <dbReference type="ChEBI" id="CHEBI:83139"/>
        <dbReference type="ChEBI" id="CHEBI:456215"/>
        <dbReference type="EC" id="6.2.1.3"/>
    </reaction>
    <physiologicalReaction direction="left-to-right" evidence="13">
        <dbReference type="Rhea" id="RHEA:15422"/>
    </physiologicalReaction>
</comment>
<keyword evidence="8" id="KW-0276">Fatty acid metabolism</keyword>
<sequence length="624" mass="70763">MLLYNYFTQINMIVWMVIAAVVFLALLFRNPHFFQDVQYVRDKIQARRRVLKYKQTNYSILDRFLEAVKAQPHKPFILFNDETFTYQDADELSNKAARVFLHNGLVKEGDTVALFLRNEPMFLWLWLGLVKIGCNAAFLNYNIRSKSLFHCFSRSGAKTLVAAEELHNAVEEVLPSLLEQQVTVFILADRCRTGNMESFKDKMSQASSEPLSKDLRSHLTLQSPAAYIYTSGTTGLPKAAVVSHVKLWSLACSMSMAGVTSEDVLFISLPLYHTTGFLGFISVIERGNTLALRSKFSASQFWDDCRKYNVTVIMFIGEMMRYLCNTPKKPNDQSHKVRLAIGSGVRADVWRYFITRFGNVQIKEVYGATEGNFSLLNYTGKIGAVGRDTFLNKWVFPYAVIKFDTEKGTPLRDSSGLCIEAAKGEPGLLVSEISTRAPFAGYVRDLQQTEKKRLHDVFKKGDLYFNTGDLLCIDEDNFIYFKDRVGDTFRWKGENVATTEVADIITLLDCIKEANVYGVEVPGNEGRAGMATVTLSEAQRFDPADVFKHVVSFLPAYARPCFLRIQSSLDITSTFKHMKVKLVEEGFNPNQMTDPLYFLDEKNKNYVPLTVDIFNSVTSGKIRI</sequence>
<keyword evidence="22" id="KW-1185">Reference proteome</keyword>
<evidence type="ECO:0000256" key="18">
    <source>
        <dbReference type="SAM" id="Phobius"/>
    </source>
</evidence>
<feature type="transmembrane region" description="Helical" evidence="18">
    <location>
        <begin position="6"/>
        <end position="28"/>
    </location>
</feature>
<comment type="similarity">
    <text evidence="2">Belongs to the ATP-dependent AMP-binding enzyme family.</text>
</comment>
<evidence type="ECO:0000256" key="1">
    <source>
        <dbReference type="ARBA" id="ARBA00004651"/>
    </source>
</evidence>
<evidence type="ECO:0000313" key="22">
    <source>
        <dbReference type="Proteomes" id="UP000694568"/>
    </source>
</evidence>
<dbReference type="FunFam" id="3.40.50.12780:FF:000005">
    <property type="entry name" value="Solute carrier family 27 member 6"/>
    <property type="match status" value="1"/>
</dbReference>
<dbReference type="GO" id="GO:0044539">
    <property type="term" value="P:long-chain fatty acid import into cell"/>
    <property type="evidence" value="ECO:0007669"/>
    <property type="project" value="TreeGrafter"/>
</dbReference>
<name>A0A8C9WVD4_SANLU</name>
<dbReference type="PANTHER" id="PTHR43107">
    <property type="entry name" value="LONG-CHAIN FATTY ACID TRANSPORT PROTEIN"/>
    <property type="match status" value="1"/>
</dbReference>
<keyword evidence="12 18" id="KW-0472">Membrane</keyword>
<evidence type="ECO:0000256" key="5">
    <source>
        <dbReference type="ARBA" id="ARBA00022598"/>
    </source>
</evidence>
<keyword evidence="7" id="KW-0547">Nucleotide-binding</keyword>
<keyword evidence="5" id="KW-0436">Ligase</keyword>
<evidence type="ECO:0000256" key="12">
    <source>
        <dbReference type="ARBA" id="ARBA00023136"/>
    </source>
</evidence>
<evidence type="ECO:0000256" key="4">
    <source>
        <dbReference type="ARBA" id="ARBA00022475"/>
    </source>
</evidence>
<reference evidence="21" key="2">
    <citation type="submission" date="2025-09" db="UniProtKB">
        <authorList>
            <consortium name="Ensembl"/>
        </authorList>
    </citation>
    <scope>IDENTIFICATION</scope>
</reference>
<evidence type="ECO:0000259" key="20">
    <source>
        <dbReference type="Pfam" id="PF13193"/>
    </source>
</evidence>
<keyword evidence="4" id="KW-1003">Cell membrane</keyword>
<dbReference type="Gene3D" id="3.40.50.12780">
    <property type="entry name" value="N-terminal domain of ligase-like"/>
    <property type="match status" value="1"/>
</dbReference>
<keyword evidence="10" id="KW-0445">Lipid transport</keyword>
<keyword evidence="9 18" id="KW-1133">Transmembrane helix</keyword>
<proteinExistence type="inferred from homology"/>
<dbReference type="PROSITE" id="PS00455">
    <property type="entry name" value="AMP_BINDING"/>
    <property type="match status" value="1"/>
</dbReference>
<dbReference type="GO" id="GO:0004467">
    <property type="term" value="F:long-chain fatty acid-CoA ligase activity"/>
    <property type="evidence" value="ECO:0007669"/>
    <property type="project" value="UniProtKB-EC"/>
</dbReference>
<dbReference type="EC" id="6.2.1.3" evidence="14"/>
<dbReference type="InterPro" id="IPR000873">
    <property type="entry name" value="AMP-dep_synth/lig_dom"/>
</dbReference>
<dbReference type="GO" id="GO:0005789">
    <property type="term" value="C:endoplasmic reticulum membrane"/>
    <property type="evidence" value="ECO:0007669"/>
    <property type="project" value="TreeGrafter"/>
</dbReference>
<evidence type="ECO:0000313" key="21">
    <source>
        <dbReference type="Ensembl" id="ENSSLUP00000002201.1"/>
    </source>
</evidence>
<dbReference type="Ensembl" id="ENSSLUT00000002287.1">
    <property type="protein sequence ID" value="ENSSLUP00000002201.1"/>
    <property type="gene ID" value="ENSSLUG00000000984.1"/>
</dbReference>
<feature type="domain" description="AMP-dependent synthetase/ligase" evidence="19">
    <location>
        <begin position="66"/>
        <end position="376"/>
    </location>
</feature>
<dbReference type="Gene3D" id="3.30.300.30">
    <property type="match status" value="1"/>
</dbReference>
<dbReference type="InterPro" id="IPR020845">
    <property type="entry name" value="AMP-binding_CS"/>
</dbReference>
<evidence type="ECO:0000256" key="13">
    <source>
        <dbReference type="ARBA" id="ARBA00024484"/>
    </source>
</evidence>
<comment type="catalytic activity">
    <reaction evidence="17">
        <text>tetracosanoate + ATP + CoA = tetracosanoyl-CoA + AMP + diphosphate</text>
        <dbReference type="Rhea" id="RHEA:33639"/>
        <dbReference type="ChEBI" id="CHEBI:30616"/>
        <dbReference type="ChEBI" id="CHEBI:31014"/>
        <dbReference type="ChEBI" id="CHEBI:33019"/>
        <dbReference type="ChEBI" id="CHEBI:57287"/>
        <dbReference type="ChEBI" id="CHEBI:65052"/>
        <dbReference type="ChEBI" id="CHEBI:456215"/>
    </reaction>
    <physiologicalReaction direction="left-to-right" evidence="17">
        <dbReference type="Rhea" id="RHEA:33640"/>
    </physiologicalReaction>
</comment>
<evidence type="ECO:0000256" key="10">
    <source>
        <dbReference type="ARBA" id="ARBA00023055"/>
    </source>
</evidence>
<evidence type="ECO:0000256" key="8">
    <source>
        <dbReference type="ARBA" id="ARBA00022832"/>
    </source>
</evidence>
<dbReference type="InterPro" id="IPR042099">
    <property type="entry name" value="ANL_N_sf"/>
</dbReference>
<keyword evidence="6 18" id="KW-0812">Transmembrane</keyword>
<evidence type="ECO:0000256" key="15">
    <source>
        <dbReference type="ARBA" id="ARBA00036527"/>
    </source>
</evidence>
<dbReference type="GO" id="GO:0005886">
    <property type="term" value="C:plasma membrane"/>
    <property type="evidence" value="ECO:0007669"/>
    <property type="project" value="UniProtKB-SubCell"/>
</dbReference>
<evidence type="ECO:0000256" key="9">
    <source>
        <dbReference type="ARBA" id="ARBA00022989"/>
    </source>
</evidence>
<evidence type="ECO:0000259" key="19">
    <source>
        <dbReference type="Pfam" id="PF00501"/>
    </source>
</evidence>
<dbReference type="Pfam" id="PF00501">
    <property type="entry name" value="AMP-binding"/>
    <property type="match status" value="1"/>
</dbReference>
<accession>A0A8C9WVD4</accession>
<organism evidence="21 22">
    <name type="scientific">Sander lucioperca</name>
    <name type="common">Pike-perch</name>
    <name type="synonym">Perca lucioperca</name>
    <dbReference type="NCBI Taxonomy" id="283035"/>
    <lineage>
        <taxon>Eukaryota</taxon>
        <taxon>Metazoa</taxon>
        <taxon>Chordata</taxon>
        <taxon>Craniata</taxon>
        <taxon>Vertebrata</taxon>
        <taxon>Euteleostomi</taxon>
        <taxon>Actinopterygii</taxon>
        <taxon>Neopterygii</taxon>
        <taxon>Teleostei</taxon>
        <taxon>Neoteleostei</taxon>
        <taxon>Acanthomorphata</taxon>
        <taxon>Eupercaria</taxon>
        <taxon>Perciformes</taxon>
        <taxon>Percoidei</taxon>
        <taxon>Percidae</taxon>
        <taxon>Luciopercinae</taxon>
        <taxon>Sander</taxon>
    </lineage>
</organism>
<evidence type="ECO:0000256" key="11">
    <source>
        <dbReference type="ARBA" id="ARBA00023098"/>
    </source>
</evidence>
<evidence type="ECO:0000256" key="16">
    <source>
        <dbReference type="ARBA" id="ARBA00041297"/>
    </source>
</evidence>
<protein>
    <recommendedName>
        <fullName evidence="14">long-chain-fatty-acid--CoA ligase</fullName>
        <ecNumber evidence="14">6.2.1.3</ecNumber>
    </recommendedName>
    <alternativeName>
        <fullName evidence="16">Long-chain-fatty-acid--CoA ligase</fullName>
    </alternativeName>
</protein>
<evidence type="ECO:0000256" key="2">
    <source>
        <dbReference type="ARBA" id="ARBA00006432"/>
    </source>
</evidence>
<dbReference type="GO" id="GO:0000166">
    <property type="term" value="F:nucleotide binding"/>
    <property type="evidence" value="ECO:0007669"/>
    <property type="project" value="UniProtKB-KW"/>
</dbReference>
<dbReference type="AlphaFoldDB" id="A0A8C9WVD4"/>
<keyword evidence="3" id="KW-0813">Transport</keyword>
<dbReference type="PANTHER" id="PTHR43107:SF4">
    <property type="entry name" value="LONG-CHAIN FATTY ACID TRANSPORT PROTEIN 2"/>
    <property type="match status" value="1"/>
</dbReference>
<dbReference type="FunFam" id="3.30.300.30:FF:000002">
    <property type="entry name" value="Long-chain fatty acid transport protein 1"/>
    <property type="match status" value="1"/>
</dbReference>
<dbReference type="InterPro" id="IPR025110">
    <property type="entry name" value="AMP-bd_C"/>
</dbReference>
<gene>
    <name evidence="21" type="primary">LOC116038357</name>
</gene>
<dbReference type="GO" id="GO:0005324">
    <property type="term" value="F:long-chain fatty acid transmembrane transporter activity"/>
    <property type="evidence" value="ECO:0007669"/>
    <property type="project" value="TreeGrafter"/>
</dbReference>
<feature type="domain" description="AMP-binding enzyme C-terminal" evidence="20">
    <location>
        <begin position="500"/>
        <end position="576"/>
    </location>
</feature>
<evidence type="ECO:0000256" key="3">
    <source>
        <dbReference type="ARBA" id="ARBA00022448"/>
    </source>
</evidence>
<evidence type="ECO:0000256" key="17">
    <source>
        <dbReference type="ARBA" id="ARBA00048666"/>
    </source>
</evidence>
<dbReference type="NCBIfam" id="NF006134">
    <property type="entry name" value="PRK08279.1"/>
    <property type="match status" value="1"/>
</dbReference>
<keyword evidence="11" id="KW-0443">Lipid metabolism</keyword>
<feature type="transmembrane region" description="Helical" evidence="18">
    <location>
        <begin position="123"/>
        <end position="143"/>
    </location>
</feature>
<dbReference type="SUPFAM" id="SSF56801">
    <property type="entry name" value="Acetyl-CoA synthetase-like"/>
    <property type="match status" value="1"/>
</dbReference>
<evidence type="ECO:0000256" key="7">
    <source>
        <dbReference type="ARBA" id="ARBA00022741"/>
    </source>
</evidence>
<dbReference type="Proteomes" id="UP000694568">
    <property type="component" value="Unplaced"/>
</dbReference>
<comment type="subcellular location">
    <subcellularLocation>
        <location evidence="1">Cell membrane</location>
        <topology evidence="1">Multi-pass membrane protein</topology>
    </subcellularLocation>
</comment>
<dbReference type="InterPro" id="IPR045851">
    <property type="entry name" value="AMP-bd_C_sf"/>
</dbReference>
<reference evidence="21" key="1">
    <citation type="submission" date="2025-08" db="UniProtKB">
        <authorList>
            <consortium name="Ensembl"/>
        </authorList>
    </citation>
    <scope>IDENTIFICATION</scope>
</reference>
<evidence type="ECO:0000256" key="14">
    <source>
        <dbReference type="ARBA" id="ARBA00026121"/>
    </source>
</evidence>